<sequence length="39" mass="4658">MSQLDLSLFFLIIHRYFDLSVDCDFFGNLEKISELVLEF</sequence>
<comment type="caution">
    <text evidence="1">The sequence shown here is derived from an EMBL/GenBank/DDBJ whole genome shotgun (WGS) entry which is preliminary data.</text>
</comment>
<gene>
    <name evidence="1" type="ORF">LEP1GSC115_2445</name>
</gene>
<proteinExistence type="predicted"/>
<dbReference type="AlphaFoldDB" id="N1UVY4"/>
<accession>N1UVY4</accession>
<dbReference type="Proteomes" id="UP000012220">
    <property type="component" value="Unassembled WGS sequence"/>
</dbReference>
<name>N1UVY4_LEPIR</name>
<dbReference type="BioCyc" id="LINT1085541:G11IQ-558-MONOMER"/>
<reference evidence="1 2" key="1">
    <citation type="submission" date="2013-02" db="EMBL/GenBank/DDBJ databases">
        <authorList>
            <person name="Harkins D.M."/>
            <person name="Durkin A.S."/>
            <person name="Brinkac L.M."/>
            <person name="Haft D.H."/>
            <person name="Selengut J.D."/>
            <person name="Sanka R."/>
            <person name="DePew J."/>
            <person name="Purushe J."/>
            <person name="Picardeau M."/>
            <person name="Werts C."/>
            <person name="Goarant C."/>
            <person name="Vinetz J.M."/>
            <person name="Sutton G.G."/>
            <person name="Nierman W.C."/>
            <person name="Fouts D.E."/>
        </authorList>
    </citation>
    <scope>NUCLEOTIDE SEQUENCE [LARGE SCALE GENOMIC DNA]</scope>
    <source>
        <strain evidence="1 2">200703203</strain>
    </source>
</reference>
<evidence type="ECO:0000313" key="1">
    <source>
        <dbReference type="EMBL" id="EMY26060.1"/>
    </source>
</evidence>
<dbReference type="EMBL" id="AHNY02000104">
    <property type="protein sequence ID" value="EMY26060.1"/>
    <property type="molecule type" value="Genomic_DNA"/>
</dbReference>
<protein>
    <submittedName>
        <fullName evidence="1">Uncharacterized protein</fullName>
    </submittedName>
</protein>
<organism evidence="1 2">
    <name type="scientific">Leptospira interrogans serovar Australis str. 200703203</name>
    <dbReference type="NCBI Taxonomy" id="1085541"/>
    <lineage>
        <taxon>Bacteria</taxon>
        <taxon>Pseudomonadati</taxon>
        <taxon>Spirochaetota</taxon>
        <taxon>Spirochaetia</taxon>
        <taxon>Leptospirales</taxon>
        <taxon>Leptospiraceae</taxon>
        <taxon>Leptospira</taxon>
    </lineage>
</organism>
<evidence type="ECO:0000313" key="2">
    <source>
        <dbReference type="Proteomes" id="UP000012220"/>
    </source>
</evidence>